<dbReference type="Gene3D" id="1.10.287.130">
    <property type="match status" value="1"/>
</dbReference>
<dbReference type="InterPro" id="IPR005467">
    <property type="entry name" value="His_kinase_dom"/>
</dbReference>
<comment type="subcellular location">
    <subcellularLocation>
        <location evidence="3">Cell membrane</location>
    </subcellularLocation>
</comment>
<dbReference type="InterPro" id="IPR004358">
    <property type="entry name" value="Sig_transdc_His_kin-like_C"/>
</dbReference>
<evidence type="ECO:0000256" key="2">
    <source>
        <dbReference type="ARBA" id="ARBA00001968"/>
    </source>
</evidence>
<dbReference type="AlphaFoldDB" id="A0A4R8VEJ6"/>
<evidence type="ECO:0000256" key="5">
    <source>
        <dbReference type="ARBA" id="ARBA00022553"/>
    </source>
</evidence>
<dbReference type="SUPFAM" id="SSF47384">
    <property type="entry name" value="Homodimeric domain of signal transducing histidine kinase"/>
    <property type="match status" value="1"/>
</dbReference>
<comment type="caution">
    <text evidence="12">The sequence shown here is derived from an EMBL/GenBank/DDBJ whole genome shotgun (WGS) entry which is preliminary data.</text>
</comment>
<keyword evidence="6" id="KW-0808">Transferase</keyword>
<accession>A0A4R8VEJ6</accession>
<dbReference type="CDD" id="cd00082">
    <property type="entry name" value="HisKA"/>
    <property type="match status" value="1"/>
</dbReference>
<dbReference type="GO" id="GO:0005509">
    <property type="term" value="F:calcium ion binding"/>
    <property type="evidence" value="ECO:0007669"/>
    <property type="project" value="UniProtKB-ARBA"/>
</dbReference>
<dbReference type="GO" id="GO:0000155">
    <property type="term" value="F:phosphorelay sensor kinase activity"/>
    <property type="evidence" value="ECO:0007669"/>
    <property type="project" value="InterPro"/>
</dbReference>
<dbReference type="SUPFAM" id="SSF55874">
    <property type="entry name" value="ATPase domain of HSP90 chaperone/DNA topoisomerase II/histidine kinase"/>
    <property type="match status" value="1"/>
</dbReference>
<dbReference type="FunFam" id="1.10.287.130:FF:000001">
    <property type="entry name" value="Two-component sensor histidine kinase"/>
    <property type="match status" value="1"/>
</dbReference>
<comment type="cofactor">
    <cofactor evidence="2">
        <name>a divalent metal cation</name>
        <dbReference type="ChEBI" id="CHEBI:60240"/>
    </cofactor>
</comment>
<dbReference type="InterPro" id="IPR036097">
    <property type="entry name" value="HisK_dim/P_sf"/>
</dbReference>
<evidence type="ECO:0000256" key="7">
    <source>
        <dbReference type="ARBA" id="ARBA00022692"/>
    </source>
</evidence>
<dbReference type="PANTHER" id="PTHR45436">
    <property type="entry name" value="SENSOR HISTIDINE KINASE YKOH"/>
    <property type="match status" value="1"/>
</dbReference>
<dbReference type="PROSITE" id="PS50109">
    <property type="entry name" value="HIS_KIN"/>
    <property type="match status" value="1"/>
</dbReference>
<proteinExistence type="predicted"/>
<dbReference type="EMBL" id="SOFI01000003">
    <property type="protein sequence ID" value="TFB80600.1"/>
    <property type="molecule type" value="Genomic_DNA"/>
</dbReference>
<evidence type="ECO:0000256" key="9">
    <source>
        <dbReference type="ARBA" id="ARBA00022989"/>
    </source>
</evidence>
<gene>
    <name evidence="12" type="ORF">E3N84_11505</name>
</gene>
<keyword evidence="9" id="KW-1133">Transmembrane helix</keyword>
<name>A0A4R8VEJ6_9MICO</name>
<evidence type="ECO:0000256" key="10">
    <source>
        <dbReference type="ARBA" id="ARBA00023012"/>
    </source>
</evidence>
<dbReference type="SMART" id="SM00388">
    <property type="entry name" value="HisKA"/>
    <property type="match status" value="1"/>
</dbReference>
<keyword evidence="8" id="KW-0418">Kinase</keyword>
<dbReference type="Pfam" id="PF02518">
    <property type="entry name" value="HATPase_c"/>
    <property type="match status" value="1"/>
</dbReference>
<evidence type="ECO:0000256" key="4">
    <source>
        <dbReference type="ARBA" id="ARBA00012438"/>
    </source>
</evidence>
<dbReference type="PANTHER" id="PTHR45436:SF5">
    <property type="entry name" value="SENSOR HISTIDINE KINASE TRCS"/>
    <property type="match status" value="1"/>
</dbReference>
<dbReference type="FunFam" id="3.30.565.10:FF:000006">
    <property type="entry name" value="Sensor histidine kinase WalK"/>
    <property type="match status" value="1"/>
</dbReference>
<dbReference type="Gene3D" id="6.10.340.10">
    <property type="match status" value="1"/>
</dbReference>
<dbReference type="PRINTS" id="PR00344">
    <property type="entry name" value="BCTRLSENSOR"/>
</dbReference>
<dbReference type="InterPro" id="IPR036890">
    <property type="entry name" value="HATPase_C_sf"/>
</dbReference>
<dbReference type="SMART" id="SM00387">
    <property type="entry name" value="HATPase_c"/>
    <property type="match status" value="1"/>
</dbReference>
<organism evidence="12 13">
    <name type="scientific">Terrimesophilobacter mesophilus</name>
    <dbReference type="NCBI Taxonomy" id="433647"/>
    <lineage>
        <taxon>Bacteria</taxon>
        <taxon>Bacillati</taxon>
        <taxon>Actinomycetota</taxon>
        <taxon>Actinomycetes</taxon>
        <taxon>Micrococcales</taxon>
        <taxon>Microbacteriaceae</taxon>
        <taxon>Terrimesophilobacter</taxon>
    </lineage>
</organism>
<dbReference type="CDD" id="cd00075">
    <property type="entry name" value="HATPase"/>
    <property type="match status" value="1"/>
</dbReference>
<sequence>MSDPRVPRAPWSLRRRLVLGIVALLALVSVVIGGVSILTLRQSLLERLDTQLDAALQRSQTFLPQLGIGPSEDPPGTGNAQSAGTLGLIARNGRILAPRYFDETATLRTLSPFQQRVLVNVNSRDPVAVQLGGTLGQYRVVTATTTNGFELIVGLPMRDVNATTAQLFLIIAAVTALGIALAAIVGTFVVRVALRPLSGVVATASRVSELELDRGDVALAERVALADASSGTEVGRVGAALNRMLEHVADALTARAASERKLRQFVADASHELRTPLASIRGYAELTRRSGLTLPADIAKSLSRIESESIRMTALVEELLLLARLDEGAEAVTERVDVGPIAEEAVEDAQASSGDHHWRFVPATGKPSVTGDPSQLRRAVANLLANARIHTPEGTTVTTTVAERGSEVFLTVADDGPGIPPELLPHLFERFVRGDGSRSRIAGSTGLGLAITRAIVEAHGGSIDAKSEPGDTRFTIALPLSVSAAEAT</sequence>
<evidence type="ECO:0000256" key="8">
    <source>
        <dbReference type="ARBA" id="ARBA00022777"/>
    </source>
</evidence>
<keyword evidence="11" id="KW-0472">Membrane</keyword>
<dbReference type="Proteomes" id="UP000298488">
    <property type="component" value="Unassembled WGS sequence"/>
</dbReference>
<dbReference type="InterPro" id="IPR050428">
    <property type="entry name" value="TCS_sensor_his_kinase"/>
</dbReference>
<protein>
    <recommendedName>
        <fullName evidence="4">histidine kinase</fullName>
        <ecNumber evidence="4">2.7.13.3</ecNumber>
    </recommendedName>
</protein>
<dbReference type="InterPro" id="IPR003661">
    <property type="entry name" value="HisK_dim/P_dom"/>
</dbReference>
<evidence type="ECO:0000256" key="3">
    <source>
        <dbReference type="ARBA" id="ARBA00004236"/>
    </source>
</evidence>
<dbReference type="InterPro" id="IPR003594">
    <property type="entry name" value="HATPase_dom"/>
</dbReference>
<evidence type="ECO:0000313" key="12">
    <source>
        <dbReference type="EMBL" id="TFB80600.1"/>
    </source>
</evidence>
<dbReference type="EC" id="2.7.13.3" evidence="4"/>
<keyword evidence="10" id="KW-0902">Two-component regulatory system</keyword>
<dbReference type="InterPro" id="IPR003660">
    <property type="entry name" value="HAMP_dom"/>
</dbReference>
<keyword evidence="13" id="KW-1185">Reference proteome</keyword>
<dbReference type="OrthoDB" id="9786919at2"/>
<dbReference type="Gene3D" id="3.30.565.10">
    <property type="entry name" value="Histidine kinase-like ATPase, C-terminal domain"/>
    <property type="match status" value="1"/>
</dbReference>
<evidence type="ECO:0000256" key="1">
    <source>
        <dbReference type="ARBA" id="ARBA00000085"/>
    </source>
</evidence>
<evidence type="ECO:0000256" key="11">
    <source>
        <dbReference type="ARBA" id="ARBA00023136"/>
    </source>
</evidence>
<comment type="catalytic activity">
    <reaction evidence="1">
        <text>ATP + protein L-histidine = ADP + protein N-phospho-L-histidine.</text>
        <dbReference type="EC" id="2.7.13.3"/>
    </reaction>
</comment>
<dbReference type="RefSeq" id="WP_104096451.1">
    <property type="nucleotide sequence ID" value="NZ_JACHBP010000001.1"/>
</dbReference>
<keyword evidence="5" id="KW-0597">Phosphoprotein</keyword>
<dbReference type="PROSITE" id="PS50885">
    <property type="entry name" value="HAMP"/>
    <property type="match status" value="1"/>
</dbReference>
<dbReference type="GO" id="GO:0005886">
    <property type="term" value="C:plasma membrane"/>
    <property type="evidence" value="ECO:0007669"/>
    <property type="project" value="UniProtKB-SubCell"/>
</dbReference>
<dbReference type="Pfam" id="PF00512">
    <property type="entry name" value="HisKA"/>
    <property type="match status" value="1"/>
</dbReference>
<evidence type="ECO:0000313" key="13">
    <source>
        <dbReference type="Proteomes" id="UP000298488"/>
    </source>
</evidence>
<keyword evidence="7" id="KW-0812">Transmembrane</keyword>
<evidence type="ECO:0000256" key="6">
    <source>
        <dbReference type="ARBA" id="ARBA00022679"/>
    </source>
</evidence>
<reference evidence="12 13" key="1">
    <citation type="submission" date="2019-03" db="EMBL/GenBank/DDBJ databases">
        <title>Genomics of glacier-inhabiting Cryobacterium strains.</title>
        <authorList>
            <person name="Liu Q."/>
            <person name="Xin Y.-H."/>
        </authorList>
    </citation>
    <scope>NUCLEOTIDE SEQUENCE [LARGE SCALE GENOMIC DNA]</scope>
    <source>
        <strain evidence="12 13">CGMCC 1.10440</strain>
    </source>
</reference>